<dbReference type="InterPro" id="IPR017969">
    <property type="entry name" value="Heavy-metal-associated_CS"/>
</dbReference>
<dbReference type="Pfam" id="PF00403">
    <property type="entry name" value="HMA"/>
    <property type="match status" value="1"/>
</dbReference>
<reference evidence="4" key="1">
    <citation type="submission" date="2017-06" db="EMBL/GenBank/DDBJ databases">
        <authorList>
            <person name="Varghese N."/>
            <person name="Submissions S."/>
        </authorList>
    </citation>
    <scope>NUCLEOTIDE SEQUENCE [LARGE SCALE GENOMIC DNA]</scope>
    <source>
        <strain evidence="4">CIP 108523</strain>
    </source>
</reference>
<name>A0A239GY51_9PSED</name>
<evidence type="ECO:0000313" key="3">
    <source>
        <dbReference type="EMBL" id="SNS74057.1"/>
    </source>
</evidence>
<feature type="domain" description="HMA" evidence="2">
    <location>
        <begin position="1"/>
        <end position="63"/>
    </location>
</feature>
<dbReference type="PROSITE" id="PS01047">
    <property type="entry name" value="HMA_1"/>
    <property type="match status" value="1"/>
</dbReference>
<evidence type="ECO:0000256" key="1">
    <source>
        <dbReference type="ARBA" id="ARBA00022723"/>
    </source>
</evidence>
<dbReference type="Proteomes" id="UP000242915">
    <property type="component" value="Unassembled WGS sequence"/>
</dbReference>
<dbReference type="CDD" id="cd00371">
    <property type="entry name" value="HMA"/>
    <property type="match status" value="1"/>
</dbReference>
<proteinExistence type="predicted"/>
<protein>
    <submittedName>
        <fullName evidence="3">Copper chaperone</fullName>
    </submittedName>
</protein>
<dbReference type="SUPFAM" id="SSF55008">
    <property type="entry name" value="HMA, heavy metal-associated domain"/>
    <property type="match status" value="1"/>
</dbReference>
<dbReference type="InterPro" id="IPR006121">
    <property type="entry name" value="HMA_dom"/>
</dbReference>
<dbReference type="AlphaFoldDB" id="A0A239GY51"/>
<dbReference type="GO" id="GO:0046872">
    <property type="term" value="F:metal ion binding"/>
    <property type="evidence" value="ECO:0007669"/>
    <property type="project" value="UniProtKB-KW"/>
</dbReference>
<evidence type="ECO:0000259" key="2">
    <source>
        <dbReference type="PROSITE" id="PS50846"/>
    </source>
</evidence>
<evidence type="ECO:0000313" key="4">
    <source>
        <dbReference type="Proteomes" id="UP000242915"/>
    </source>
</evidence>
<sequence>MQLFKVDGMRCGHCIKAITDVIKTADAQAQVEVDLASAEVRVDSILDATQLGALISKAGYAAHLQ</sequence>
<dbReference type="RefSeq" id="WP_089360502.1">
    <property type="nucleotide sequence ID" value="NZ_FZOG01000004.1"/>
</dbReference>
<dbReference type="InterPro" id="IPR036163">
    <property type="entry name" value="HMA_dom_sf"/>
</dbReference>
<gene>
    <name evidence="3" type="ORF">SAMN05216255_3206</name>
</gene>
<dbReference type="PROSITE" id="PS50846">
    <property type="entry name" value="HMA_2"/>
    <property type="match status" value="1"/>
</dbReference>
<dbReference type="EMBL" id="FZOG01000004">
    <property type="protein sequence ID" value="SNS74057.1"/>
    <property type="molecule type" value="Genomic_DNA"/>
</dbReference>
<organism evidence="3 4">
    <name type="scientific">Pseudomonas segetis</name>
    <dbReference type="NCBI Taxonomy" id="298908"/>
    <lineage>
        <taxon>Bacteria</taxon>
        <taxon>Pseudomonadati</taxon>
        <taxon>Pseudomonadota</taxon>
        <taxon>Gammaproteobacteria</taxon>
        <taxon>Pseudomonadales</taxon>
        <taxon>Pseudomonadaceae</taxon>
        <taxon>Pseudomonas</taxon>
    </lineage>
</organism>
<accession>A0A239GY51</accession>
<dbReference type="Gene3D" id="3.30.70.100">
    <property type="match status" value="1"/>
</dbReference>
<keyword evidence="4" id="KW-1185">Reference proteome</keyword>
<keyword evidence="1" id="KW-0479">Metal-binding</keyword>